<proteinExistence type="predicted"/>
<sequence>MNTENQVNKLFWTTKNKKLKRRNLSVKKNNGTTISGQPSPLKLKFSFSDTTDKTMYPTSFPAIHIHIHQKMI</sequence>
<reference evidence="1 2" key="1">
    <citation type="submission" date="2014-04" db="EMBL/GenBank/DDBJ databases">
        <authorList>
            <consortium name="International Citrus Genome Consortium"/>
            <person name="Gmitter F."/>
            <person name="Chen C."/>
            <person name="Farmerie W."/>
            <person name="Harkins T."/>
            <person name="Desany B."/>
            <person name="Mohiuddin M."/>
            <person name="Kodira C."/>
            <person name="Borodovsky M."/>
            <person name="Lomsadze A."/>
            <person name="Burns P."/>
            <person name="Jenkins J."/>
            <person name="Prochnik S."/>
            <person name="Shu S."/>
            <person name="Chapman J."/>
            <person name="Pitluck S."/>
            <person name="Schmutz J."/>
            <person name="Rokhsar D."/>
        </authorList>
    </citation>
    <scope>NUCLEOTIDE SEQUENCE</scope>
</reference>
<keyword evidence="2" id="KW-1185">Reference proteome</keyword>
<evidence type="ECO:0000313" key="2">
    <source>
        <dbReference type="Proteomes" id="UP000027120"/>
    </source>
</evidence>
<gene>
    <name evidence="1" type="ORF">CISIN_1g035124mg</name>
</gene>
<protein>
    <submittedName>
        <fullName evidence="1">Uncharacterized protein</fullName>
    </submittedName>
</protein>
<dbReference type="Proteomes" id="UP000027120">
    <property type="component" value="Unassembled WGS sequence"/>
</dbReference>
<accession>A0A067DQH7</accession>
<dbReference type="AlphaFoldDB" id="A0A067DQH7"/>
<evidence type="ECO:0000313" key="1">
    <source>
        <dbReference type="EMBL" id="KDO43810.1"/>
    </source>
</evidence>
<organism evidence="1 2">
    <name type="scientific">Citrus sinensis</name>
    <name type="common">Sweet orange</name>
    <name type="synonym">Citrus aurantium var. sinensis</name>
    <dbReference type="NCBI Taxonomy" id="2711"/>
    <lineage>
        <taxon>Eukaryota</taxon>
        <taxon>Viridiplantae</taxon>
        <taxon>Streptophyta</taxon>
        <taxon>Embryophyta</taxon>
        <taxon>Tracheophyta</taxon>
        <taxon>Spermatophyta</taxon>
        <taxon>Magnoliopsida</taxon>
        <taxon>eudicotyledons</taxon>
        <taxon>Gunneridae</taxon>
        <taxon>Pentapetalae</taxon>
        <taxon>rosids</taxon>
        <taxon>malvids</taxon>
        <taxon>Sapindales</taxon>
        <taxon>Rutaceae</taxon>
        <taxon>Aurantioideae</taxon>
        <taxon>Citrus</taxon>
    </lineage>
</organism>
<dbReference type="EMBL" id="KK785351">
    <property type="protein sequence ID" value="KDO43810.1"/>
    <property type="molecule type" value="Genomic_DNA"/>
</dbReference>
<name>A0A067DQH7_CITSI</name>